<dbReference type="InterPro" id="IPR037143">
    <property type="entry name" value="4-PPantetheinyl_Trfase_dom_sf"/>
</dbReference>
<dbReference type="Pfam" id="PF01648">
    <property type="entry name" value="ACPS"/>
    <property type="match status" value="1"/>
</dbReference>
<evidence type="ECO:0000259" key="2">
    <source>
        <dbReference type="Pfam" id="PF01648"/>
    </source>
</evidence>
<sequence>MDGSRRELTGLGHDLQLISELEVASALREPDVFFTTGELAHFAGAVVPLQSLAGAFAAKEALFKALPPADRTWFWTDAELVHDRRGAPGFAVHGALAAHLARHGLRVSVSISHSGGFVSAVVLVTGGAPAATGFLGTIDRAVRHVLRRITAHPAGPPQ</sequence>
<reference evidence="4" key="1">
    <citation type="journal article" date="2019" name="Int. J. Syst. Evol. Microbiol.">
        <title>The Global Catalogue of Microorganisms (GCM) 10K type strain sequencing project: providing services to taxonomists for standard genome sequencing and annotation.</title>
        <authorList>
            <consortium name="The Broad Institute Genomics Platform"/>
            <consortium name="The Broad Institute Genome Sequencing Center for Infectious Disease"/>
            <person name="Wu L."/>
            <person name="Ma J."/>
        </authorList>
    </citation>
    <scope>NUCLEOTIDE SEQUENCE [LARGE SCALE GENOMIC DNA]</scope>
    <source>
        <strain evidence="4">JCM 14560</strain>
    </source>
</reference>
<dbReference type="EMBL" id="BAAANT010000073">
    <property type="protein sequence ID" value="GAA1500628.1"/>
    <property type="molecule type" value="Genomic_DNA"/>
</dbReference>
<keyword evidence="1" id="KW-0808">Transferase</keyword>
<organism evidence="3 4">
    <name type="scientific">Kitasatospora kazusensis</name>
    <dbReference type="NCBI Taxonomy" id="407974"/>
    <lineage>
        <taxon>Bacteria</taxon>
        <taxon>Bacillati</taxon>
        <taxon>Actinomycetota</taxon>
        <taxon>Actinomycetes</taxon>
        <taxon>Kitasatosporales</taxon>
        <taxon>Streptomycetaceae</taxon>
        <taxon>Kitasatospora</taxon>
    </lineage>
</organism>
<proteinExistence type="predicted"/>
<dbReference type="Proteomes" id="UP001422759">
    <property type="component" value="Unassembled WGS sequence"/>
</dbReference>
<dbReference type="Gene3D" id="3.90.470.20">
    <property type="entry name" value="4'-phosphopantetheinyl transferase domain"/>
    <property type="match status" value="1"/>
</dbReference>
<evidence type="ECO:0000313" key="4">
    <source>
        <dbReference type="Proteomes" id="UP001422759"/>
    </source>
</evidence>
<dbReference type="InterPro" id="IPR008278">
    <property type="entry name" value="4-PPantetheinyl_Trfase_dom"/>
</dbReference>
<evidence type="ECO:0000256" key="1">
    <source>
        <dbReference type="ARBA" id="ARBA00022679"/>
    </source>
</evidence>
<comment type="caution">
    <text evidence="3">The sequence shown here is derived from an EMBL/GenBank/DDBJ whole genome shotgun (WGS) entry which is preliminary data.</text>
</comment>
<feature type="domain" description="4'-phosphopantetheinyl transferase" evidence="2">
    <location>
        <begin position="11"/>
        <end position="99"/>
    </location>
</feature>
<gene>
    <name evidence="3" type="ORF">GCM10009760_62380</name>
</gene>
<protein>
    <recommendedName>
        <fullName evidence="2">4'-phosphopantetheinyl transferase domain-containing protein</fullName>
    </recommendedName>
</protein>
<dbReference type="SUPFAM" id="SSF56214">
    <property type="entry name" value="4'-phosphopantetheinyl transferase"/>
    <property type="match status" value="1"/>
</dbReference>
<dbReference type="RefSeq" id="WP_344469621.1">
    <property type="nucleotide sequence ID" value="NZ_BAAANT010000073.1"/>
</dbReference>
<name>A0ABP4KFU4_9ACTN</name>
<accession>A0ABP4KFU4</accession>
<keyword evidence="4" id="KW-1185">Reference proteome</keyword>
<evidence type="ECO:0000313" key="3">
    <source>
        <dbReference type="EMBL" id="GAA1500628.1"/>
    </source>
</evidence>